<evidence type="ECO:0000256" key="4">
    <source>
        <dbReference type="ARBA" id="ARBA00022723"/>
    </source>
</evidence>
<dbReference type="Proteomes" id="UP000002286">
    <property type="component" value="Chromosome"/>
</dbReference>
<keyword evidence="3" id="KW-1029">Fimbrium biogenesis</keyword>
<feature type="chain" id="PRO_5002635494" evidence="7">
    <location>
        <begin position="33"/>
        <end position="1038"/>
    </location>
</feature>
<gene>
    <name evidence="9" type="primary">pilC1</name>
    <name evidence="9" type="ordered locus">NMC0371</name>
</gene>
<dbReference type="EMBL" id="AM421808">
    <property type="protein sequence ID" value="CAM09680.1"/>
    <property type="molecule type" value="Genomic_DNA"/>
</dbReference>
<evidence type="ECO:0000256" key="6">
    <source>
        <dbReference type="ARBA" id="ARBA00023263"/>
    </source>
</evidence>
<evidence type="ECO:0000256" key="3">
    <source>
        <dbReference type="ARBA" id="ARBA00022558"/>
    </source>
</evidence>
<dbReference type="GO" id="GO:0009289">
    <property type="term" value="C:pilus"/>
    <property type="evidence" value="ECO:0007669"/>
    <property type="project" value="UniProtKB-SubCell"/>
</dbReference>
<dbReference type="NCBIfam" id="NF040838">
    <property type="entry name" value="T4_PilC_Neiss"/>
    <property type="match status" value="1"/>
</dbReference>
<comment type="similarity">
    <text evidence="2">Belongs to the PilY1 family.</text>
</comment>
<dbReference type="AlphaFoldDB" id="A1KS50"/>
<evidence type="ECO:0000259" key="8">
    <source>
        <dbReference type="Pfam" id="PF05567"/>
    </source>
</evidence>
<comment type="subcellular location">
    <subcellularLocation>
        <location evidence="1">Fimbrium</location>
    </subcellularLocation>
</comment>
<feature type="domain" description="PilY1 beta-propeller" evidence="8">
    <location>
        <begin position="509"/>
        <end position="846"/>
    </location>
</feature>
<sequence length="1038" mass="113919">MNKTLKRRVFRHTALYAAILMFSHTGGGGAMAQTYKYAIIMNEQNQPKVKQEGSYSTLREKDRERKFIYNKGGSGGGSVSFNNSDELVSQQSGTAVFGTATYLPPYGKVSGFDADALKERNNALNWINTTRPGLAGYSYANVICRDTRQCPQLFYETKFAFSNKDLVNNAGRLDRHPDPSRENSPIYKLKDHPWLGVSFNLGSEGTAKDGKVSNKLISSFSEDNNNQTIVSTTRDHPISLGDQQREHTAMAYYLNAKLHLLDKKGIKDIAQGKTVDLGTLRPRVETKTNNWGNLLNFWVTWKIEDNGQIPVKLGLPEVKAGRCTNAAHPNSKAKPPSPALTAPALWFGPVQNGKVQMYSASVSTYPGSSSSRIFLQELKTQTDPGRPGRYSLAALDAQNIKSHEPRFNGRQTVIRLPGGVYKISLGRNGGRVAGINGNDGKNDTFGIFKDRYVTPEADEWSEMLLPWTVRAFNDDGRFNTVNKEENNGKPKYSQRYRIRENGNNGKRDLGDIVNSPIVAVGGYLATSANDGMVHIFKQSGGDKRGYNLKLSYIPGTMPRKNIENNDSTLAKELRAFAEKGYVGDRYGVDGGFVLRRITDDQDKQKHFFMFGAMGFGGRGAYALDLTKADDNDPTKASLFDVKDNGNNGNNGNNRVELGYTVGTPQIGKTHNGKYAAFLASGYATKKIDDPTNKTALYVYDLENNNGTPIAKIEVPNGKGGLSSPTLVDKDLDGTVDIAYAGDRGGNMYRFDLSNNDPTKWSVRTIFKGTPDKPITSAPAVSKLKDKRVVIFGTGSDLSEDDVDKKDIQSIYGIFDNDTGTDVAEEGQGKGLLEQHLTQEDKTLFLTDYKRSDGSGDKGWVVKLEAGQRVTVKPTVVLRTAFVTIRKYNDGGCGAETAILGINTADGGKLTKKSARPIVPEANTAVAQYSGHKQTAKGKSIPIGCMWKNNETVCPNGYVYDKPVNVRYLDEKKTDDFPVTADGDAGGSGTFKEGKKPARNNRCFSGKGVRTLLMNDLDSLDITGPTCGMKRISWREIFY</sequence>
<name>A1KS50_NEIMF</name>
<keyword evidence="5" id="KW-0106">Calcium</keyword>
<reference evidence="9 10" key="1">
    <citation type="journal article" date="2007" name="PLoS Genet.">
        <title>Meningococcal genetic variation mechanisms viewed through comparative analysis of serogroup C strain FAM18.</title>
        <authorList>
            <person name="Bentley S.D."/>
            <person name="Vernikos G.S."/>
            <person name="Snyder L.A.S."/>
            <person name="Churcher C."/>
            <person name="Arrowsmith C."/>
            <person name="Chillingworth T."/>
            <person name="Cronin A."/>
            <person name="Davis P.H."/>
            <person name="Holroyd N.E."/>
            <person name="Jagels K."/>
            <person name="Maddison M."/>
            <person name="Moule S."/>
            <person name="Rabbinowitsch E."/>
            <person name="Sharp S."/>
            <person name="Unwin L."/>
            <person name="Whitehead S."/>
            <person name="Quail M.A."/>
            <person name="Achtman M."/>
            <person name="Barrell B."/>
            <person name="Saunders N.J."/>
            <person name="Parkhill J."/>
        </authorList>
    </citation>
    <scope>NUCLEOTIDE SEQUENCE [LARGE SCALE GENOMIC DNA]</scope>
    <source>
        <strain evidence="10">ATCC 700532 / DSM 15464 / FAM18</strain>
    </source>
</reference>
<proteinExistence type="inferred from homology"/>
<dbReference type="InterPro" id="IPR011047">
    <property type="entry name" value="Quinoprotein_ADH-like_sf"/>
</dbReference>
<dbReference type="RefSeq" id="WP_011798779.1">
    <property type="nucleotide sequence ID" value="NC_008767.1"/>
</dbReference>
<dbReference type="Pfam" id="PF05567">
    <property type="entry name" value="T4P_PilY1"/>
    <property type="match status" value="1"/>
</dbReference>
<dbReference type="GO" id="GO:0046872">
    <property type="term" value="F:metal ion binding"/>
    <property type="evidence" value="ECO:0007669"/>
    <property type="project" value="UniProtKB-KW"/>
</dbReference>
<protein>
    <submittedName>
        <fullName evidence="9">Pilus-associated protein</fullName>
    </submittedName>
</protein>
<evidence type="ECO:0000256" key="1">
    <source>
        <dbReference type="ARBA" id="ARBA00004561"/>
    </source>
</evidence>
<evidence type="ECO:0000256" key="2">
    <source>
        <dbReference type="ARBA" id="ARBA00008387"/>
    </source>
</evidence>
<organism evidence="9 10">
    <name type="scientific">Neisseria meningitidis serogroup C / serotype 2a (strain ATCC 700532 / DSM 15464 / FAM18)</name>
    <dbReference type="NCBI Taxonomy" id="272831"/>
    <lineage>
        <taxon>Bacteria</taxon>
        <taxon>Pseudomonadati</taxon>
        <taxon>Pseudomonadota</taxon>
        <taxon>Betaproteobacteria</taxon>
        <taxon>Neisseriales</taxon>
        <taxon>Neisseriaceae</taxon>
        <taxon>Neisseria</taxon>
    </lineage>
</organism>
<feature type="signal peptide" evidence="7">
    <location>
        <begin position="1"/>
        <end position="32"/>
    </location>
</feature>
<evidence type="ECO:0000256" key="7">
    <source>
        <dbReference type="SAM" id="SignalP"/>
    </source>
</evidence>
<keyword evidence="4" id="KW-0479">Metal-binding</keyword>
<accession>A1KS50</accession>
<dbReference type="SUPFAM" id="SSF50998">
    <property type="entry name" value="Quinoprotein alcohol dehydrogenase-like"/>
    <property type="match status" value="1"/>
</dbReference>
<keyword evidence="6" id="KW-0281">Fimbrium</keyword>
<dbReference type="HOGENOM" id="CLU_317269_0_0_4"/>
<evidence type="ECO:0000256" key="5">
    <source>
        <dbReference type="ARBA" id="ARBA00022837"/>
    </source>
</evidence>
<dbReference type="KEGG" id="nmc:NMC0371"/>
<keyword evidence="7" id="KW-0732">Signal</keyword>
<evidence type="ECO:0000313" key="9">
    <source>
        <dbReference type="EMBL" id="CAM09680.1"/>
    </source>
</evidence>
<evidence type="ECO:0000313" key="10">
    <source>
        <dbReference type="Proteomes" id="UP000002286"/>
    </source>
</evidence>
<dbReference type="InterPro" id="IPR008707">
    <property type="entry name" value="B-propeller_PilY1"/>
</dbReference>